<dbReference type="Proteomes" id="UP000305948">
    <property type="component" value="Unassembled WGS sequence"/>
</dbReference>
<protein>
    <submittedName>
        <fullName evidence="2">Uncharacterized protein</fullName>
    </submittedName>
</protein>
<reference evidence="2 3" key="1">
    <citation type="journal article" date="2019" name="Nat. Ecol. Evol.">
        <title>Megaphylogeny resolves global patterns of mushroom evolution.</title>
        <authorList>
            <person name="Varga T."/>
            <person name="Krizsan K."/>
            <person name="Foldi C."/>
            <person name="Dima B."/>
            <person name="Sanchez-Garcia M."/>
            <person name="Sanchez-Ramirez S."/>
            <person name="Szollosi G.J."/>
            <person name="Szarkandi J.G."/>
            <person name="Papp V."/>
            <person name="Albert L."/>
            <person name="Andreopoulos W."/>
            <person name="Angelini C."/>
            <person name="Antonin V."/>
            <person name="Barry K.W."/>
            <person name="Bougher N.L."/>
            <person name="Buchanan P."/>
            <person name="Buyck B."/>
            <person name="Bense V."/>
            <person name="Catcheside P."/>
            <person name="Chovatia M."/>
            <person name="Cooper J."/>
            <person name="Damon W."/>
            <person name="Desjardin D."/>
            <person name="Finy P."/>
            <person name="Geml J."/>
            <person name="Haridas S."/>
            <person name="Hughes K."/>
            <person name="Justo A."/>
            <person name="Karasinski D."/>
            <person name="Kautmanova I."/>
            <person name="Kiss B."/>
            <person name="Kocsube S."/>
            <person name="Kotiranta H."/>
            <person name="LaButti K.M."/>
            <person name="Lechner B.E."/>
            <person name="Liimatainen K."/>
            <person name="Lipzen A."/>
            <person name="Lukacs Z."/>
            <person name="Mihaltcheva S."/>
            <person name="Morgado L.N."/>
            <person name="Niskanen T."/>
            <person name="Noordeloos M.E."/>
            <person name="Ohm R.A."/>
            <person name="Ortiz-Santana B."/>
            <person name="Ovrebo C."/>
            <person name="Racz N."/>
            <person name="Riley R."/>
            <person name="Savchenko A."/>
            <person name="Shiryaev A."/>
            <person name="Soop K."/>
            <person name="Spirin V."/>
            <person name="Szebenyi C."/>
            <person name="Tomsovsky M."/>
            <person name="Tulloss R.E."/>
            <person name="Uehling J."/>
            <person name="Grigoriev I.V."/>
            <person name="Vagvolgyi C."/>
            <person name="Papp T."/>
            <person name="Martin F.M."/>
            <person name="Miettinen O."/>
            <person name="Hibbett D.S."/>
            <person name="Nagy L.G."/>
        </authorList>
    </citation>
    <scope>NUCLEOTIDE SEQUENCE [LARGE SCALE GENOMIC DNA]</scope>
    <source>
        <strain evidence="2 3">OMC1185</strain>
    </source>
</reference>
<name>A0A5C3N8P4_9AGAM</name>
<evidence type="ECO:0000313" key="2">
    <source>
        <dbReference type="EMBL" id="TFK53475.1"/>
    </source>
</evidence>
<feature type="region of interest" description="Disordered" evidence="1">
    <location>
        <begin position="38"/>
        <end position="64"/>
    </location>
</feature>
<organism evidence="2 3">
    <name type="scientific">Heliocybe sulcata</name>
    <dbReference type="NCBI Taxonomy" id="5364"/>
    <lineage>
        <taxon>Eukaryota</taxon>
        <taxon>Fungi</taxon>
        <taxon>Dikarya</taxon>
        <taxon>Basidiomycota</taxon>
        <taxon>Agaricomycotina</taxon>
        <taxon>Agaricomycetes</taxon>
        <taxon>Gloeophyllales</taxon>
        <taxon>Gloeophyllaceae</taxon>
        <taxon>Heliocybe</taxon>
    </lineage>
</organism>
<dbReference type="EMBL" id="ML213507">
    <property type="protein sequence ID" value="TFK53475.1"/>
    <property type="molecule type" value="Genomic_DNA"/>
</dbReference>
<accession>A0A5C3N8P4</accession>
<dbReference type="AlphaFoldDB" id="A0A5C3N8P4"/>
<gene>
    <name evidence="2" type="ORF">OE88DRAFT_1643219</name>
</gene>
<proteinExistence type="predicted"/>
<sequence>MCKGGRIPKGAWERAQRRIKKRLWAVWRPRRCLQGTHSLGIDSKLDGKHMRRHRRGSAAPPCNTAAVGRVLPHRRDGWDEHARLRNAAERLSNEIGESSGIAGNNEKSIETRVLLVAQRRGYAHSRTDRGNLRK</sequence>
<evidence type="ECO:0000256" key="1">
    <source>
        <dbReference type="SAM" id="MobiDB-lite"/>
    </source>
</evidence>
<evidence type="ECO:0000313" key="3">
    <source>
        <dbReference type="Proteomes" id="UP000305948"/>
    </source>
</evidence>
<keyword evidence="3" id="KW-1185">Reference proteome</keyword>